<dbReference type="AlphaFoldDB" id="A0A392MM91"/>
<proteinExistence type="predicted"/>
<protein>
    <submittedName>
        <fullName evidence="1">Uncharacterized protein</fullName>
    </submittedName>
</protein>
<evidence type="ECO:0000313" key="2">
    <source>
        <dbReference type="Proteomes" id="UP000265520"/>
    </source>
</evidence>
<dbReference type="EMBL" id="LXQA010013946">
    <property type="protein sequence ID" value="MCH88323.1"/>
    <property type="molecule type" value="Genomic_DNA"/>
</dbReference>
<comment type="caution">
    <text evidence="1">The sequence shown here is derived from an EMBL/GenBank/DDBJ whole genome shotgun (WGS) entry which is preliminary data.</text>
</comment>
<gene>
    <name evidence="1" type="ORF">A2U01_0009207</name>
</gene>
<accession>A0A392MM91</accession>
<keyword evidence="2" id="KW-1185">Reference proteome</keyword>
<organism evidence="1 2">
    <name type="scientific">Trifolium medium</name>
    <dbReference type="NCBI Taxonomy" id="97028"/>
    <lineage>
        <taxon>Eukaryota</taxon>
        <taxon>Viridiplantae</taxon>
        <taxon>Streptophyta</taxon>
        <taxon>Embryophyta</taxon>
        <taxon>Tracheophyta</taxon>
        <taxon>Spermatophyta</taxon>
        <taxon>Magnoliopsida</taxon>
        <taxon>eudicotyledons</taxon>
        <taxon>Gunneridae</taxon>
        <taxon>Pentapetalae</taxon>
        <taxon>rosids</taxon>
        <taxon>fabids</taxon>
        <taxon>Fabales</taxon>
        <taxon>Fabaceae</taxon>
        <taxon>Papilionoideae</taxon>
        <taxon>50 kb inversion clade</taxon>
        <taxon>NPAAA clade</taxon>
        <taxon>Hologalegina</taxon>
        <taxon>IRL clade</taxon>
        <taxon>Trifolieae</taxon>
        <taxon>Trifolium</taxon>
    </lineage>
</organism>
<evidence type="ECO:0000313" key="1">
    <source>
        <dbReference type="EMBL" id="MCH88323.1"/>
    </source>
</evidence>
<sequence>MVPPPYETKLNSPIGAKLHFQIKKIGFVVDYNFYVPDERDDTGMAFRIAYYRATQYYQNKELCVYVGSMLCSVVPGFRSSVEKSLNEIGIRLRFVSLPSQTKENNIDITCARQLDWSSILVIFGYCILLLFNFKSFNNDAVGYNNYIFNCIRGLQAKFRWDPSNKLAIPFDVTKAYAISTMLGSDDLCATVKKFLIDNSDHPDSQVGIVCKYLSVILS</sequence>
<dbReference type="Proteomes" id="UP000265520">
    <property type="component" value="Unassembled WGS sequence"/>
</dbReference>
<name>A0A392MM91_9FABA</name>
<reference evidence="1 2" key="1">
    <citation type="journal article" date="2018" name="Front. Plant Sci.">
        <title>Red Clover (Trifolium pratense) and Zigzag Clover (T. medium) - A Picture of Genomic Similarities and Differences.</title>
        <authorList>
            <person name="Dluhosova J."/>
            <person name="Istvanek J."/>
            <person name="Nedelnik J."/>
            <person name="Repkova J."/>
        </authorList>
    </citation>
    <scope>NUCLEOTIDE SEQUENCE [LARGE SCALE GENOMIC DNA]</scope>
    <source>
        <strain evidence="2">cv. 10/8</strain>
        <tissue evidence="1">Leaf</tissue>
    </source>
</reference>